<dbReference type="Pfam" id="PF01523">
    <property type="entry name" value="PmbA_TldD_1st"/>
    <property type="match status" value="1"/>
</dbReference>
<dbReference type="PANTHER" id="PTHR30624">
    <property type="entry name" value="UNCHARACTERIZED PROTEIN TLDD AND PMBA"/>
    <property type="match status" value="1"/>
</dbReference>
<dbReference type="InterPro" id="IPR045569">
    <property type="entry name" value="Metalloprtase-TldD/E_C"/>
</dbReference>
<dbReference type="Proteomes" id="UP001330434">
    <property type="component" value="Chromosome"/>
</dbReference>
<dbReference type="InterPro" id="IPR002510">
    <property type="entry name" value="Metalloprtase-TldD/E_N"/>
</dbReference>
<evidence type="ECO:0000256" key="1">
    <source>
        <dbReference type="ARBA" id="ARBA00005836"/>
    </source>
</evidence>
<keyword evidence="3" id="KW-0378">Hydrolase</keyword>
<keyword evidence="9" id="KW-1185">Reference proteome</keyword>
<keyword evidence="4 8" id="KW-0482">Metalloprotease</keyword>
<evidence type="ECO:0000259" key="5">
    <source>
        <dbReference type="Pfam" id="PF01523"/>
    </source>
</evidence>
<reference evidence="8 9" key="1">
    <citation type="journal article" date="2024" name="Environ. Microbiol.">
        <title>Novel evolutionary insights on the interactions of the Holosporales (Alphaproteobacteria) with eukaryotic hosts from comparative genomics.</title>
        <authorList>
            <person name="Giovannini M."/>
            <person name="Petroni G."/>
            <person name="Castelli M."/>
        </authorList>
    </citation>
    <scope>NUCLEOTIDE SEQUENCE [LARGE SCALE GENOMIC DNA]</scope>
    <source>
        <strain evidence="8 9">US_Bl 15I1</strain>
    </source>
</reference>
<dbReference type="InterPro" id="IPR036059">
    <property type="entry name" value="TldD/PmbA_sf"/>
</dbReference>
<dbReference type="Gene3D" id="3.30.2290.10">
    <property type="entry name" value="PmbA/TldD superfamily"/>
    <property type="match status" value="1"/>
</dbReference>
<protein>
    <submittedName>
        <fullName evidence="8">Metalloprotease TldD</fullName>
    </submittedName>
</protein>
<dbReference type="GO" id="GO:0008237">
    <property type="term" value="F:metallopeptidase activity"/>
    <property type="evidence" value="ECO:0007669"/>
    <property type="project" value="UniProtKB-KW"/>
</dbReference>
<evidence type="ECO:0000313" key="8">
    <source>
        <dbReference type="EMBL" id="WVX66043.1"/>
    </source>
</evidence>
<comment type="similarity">
    <text evidence="1">Belongs to the peptidase U62 family.</text>
</comment>
<dbReference type="PIRSF" id="PIRSF004919">
    <property type="entry name" value="TldD"/>
    <property type="match status" value="1"/>
</dbReference>
<dbReference type="InterPro" id="IPR025502">
    <property type="entry name" value="TldD"/>
</dbReference>
<dbReference type="RefSeq" id="WP_338453626.1">
    <property type="nucleotide sequence ID" value="NZ_CP133270.1"/>
</dbReference>
<evidence type="ECO:0000259" key="6">
    <source>
        <dbReference type="Pfam" id="PF19289"/>
    </source>
</evidence>
<dbReference type="EMBL" id="CP133270">
    <property type="protein sequence ID" value="WVX66043.1"/>
    <property type="molecule type" value="Genomic_DNA"/>
</dbReference>
<evidence type="ECO:0000259" key="7">
    <source>
        <dbReference type="Pfam" id="PF19290"/>
    </source>
</evidence>
<evidence type="ECO:0000256" key="2">
    <source>
        <dbReference type="ARBA" id="ARBA00022670"/>
    </source>
</evidence>
<organism evidence="8 9">
    <name type="scientific">Candidatus Bealeia paramacronuclearis</name>
    <dbReference type="NCBI Taxonomy" id="1921001"/>
    <lineage>
        <taxon>Bacteria</taxon>
        <taxon>Pseudomonadati</taxon>
        <taxon>Pseudomonadota</taxon>
        <taxon>Alphaproteobacteria</taxon>
        <taxon>Holosporales</taxon>
        <taxon>Holosporaceae</taxon>
        <taxon>Candidatus Bealeia</taxon>
    </lineage>
</organism>
<evidence type="ECO:0000256" key="3">
    <source>
        <dbReference type="ARBA" id="ARBA00022801"/>
    </source>
</evidence>
<feature type="domain" description="Metalloprotease TldD/E central" evidence="7">
    <location>
        <begin position="121"/>
        <end position="230"/>
    </location>
</feature>
<proteinExistence type="inferred from homology"/>
<keyword evidence="2" id="KW-0645">Protease</keyword>
<dbReference type="PANTHER" id="PTHR30624:SF4">
    <property type="entry name" value="METALLOPROTEASE TLDD"/>
    <property type="match status" value="1"/>
</dbReference>
<sequence>MSPFQNPNYFFESFDLDPTQAERLLNQALNGKDDGELFLEHKSSESFSLDDGTLKAASYDSHQGFGLRGVLGEAMSYAHASEISESTLKRACESVQSLGGGGTYDVSPSKTNQKFYTDQNPLSQMSFEAKISFLNELDHYVRAQNPQVRQIRANLRGSWQVVTILRADGFLAHEYRPMVALTILVTVEKNGKIETAYVTRGGRFLYENLLVENAWKPQADEALRKALLNLEARPAPAGEMPVVLGSGIPGVLLHEAVGHGLEGDFNRKGQSTFSASMGKRIAAPGVTVIDSGNVTDLDHAHGNLTVDDEGTPTSRTTLIEDGIMMGHMLDRQNARLMGKTSTGNGRRESYAHPPMPRMTNTFMLPGKHSPDDIISSVKNGIYAAGFNGGQVDIVSGKFVFTTSEAYLIEDGKITSPIKGATLVGSGPEVMQSISMIGNNLSLDPGIGMCGKEGQSVLVGLGQPTLLISKLTVGGTA</sequence>
<dbReference type="NCBIfam" id="NF008006">
    <property type="entry name" value="PRK10735.1"/>
    <property type="match status" value="1"/>
</dbReference>
<accession>A0ABZ2C2X1</accession>
<gene>
    <name evidence="8" type="ORF">Bealeia1_00214</name>
</gene>
<dbReference type="Pfam" id="PF19289">
    <property type="entry name" value="PmbA_TldD_3rd"/>
    <property type="match status" value="1"/>
</dbReference>
<name>A0ABZ2C2X1_9PROT</name>
<dbReference type="InterPro" id="IPR045570">
    <property type="entry name" value="Metalloprtase-TldD/E_cen_dom"/>
</dbReference>
<feature type="domain" description="Metalloprotease TldD/E N-terminal" evidence="5">
    <location>
        <begin position="36"/>
        <end position="94"/>
    </location>
</feature>
<evidence type="ECO:0000313" key="9">
    <source>
        <dbReference type="Proteomes" id="UP001330434"/>
    </source>
</evidence>
<dbReference type="SUPFAM" id="SSF111283">
    <property type="entry name" value="Putative modulator of DNA gyrase, PmbA/TldD"/>
    <property type="match status" value="1"/>
</dbReference>
<evidence type="ECO:0000256" key="4">
    <source>
        <dbReference type="ARBA" id="ARBA00023049"/>
    </source>
</evidence>
<feature type="domain" description="Metalloprotease TldD/E C-terminal" evidence="6">
    <location>
        <begin position="238"/>
        <end position="474"/>
    </location>
</feature>
<dbReference type="InterPro" id="IPR035068">
    <property type="entry name" value="TldD/PmbA_N"/>
</dbReference>
<dbReference type="Pfam" id="PF19290">
    <property type="entry name" value="PmbA_TldD_2nd"/>
    <property type="match status" value="1"/>
</dbReference>
<dbReference type="InterPro" id="IPR051463">
    <property type="entry name" value="Peptidase_U62_metallo"/>
</dbReference>